<dbReference type="SUPFAM" id="SSF52799">
    <property type="entry name" value="(Phosphotyrosine protein) phosphatases II"/>
    <property type="match status" value="1"/>
</dbReference>
<keyword evidence="8" id="KW-1185">Reference proteome</keyword>
<accession>A0A9P9DL11</accession>
<sequence>MSFLLHGSSAYSGMGWLDSIPGAPSLYIGGLYAVYQTALLTSANMTHVLSVIDYDTQIPEKFPHLQHLHIRIDDDPNEDLLKWFDQTSVFIEEGLQGKGGVFVHCAMGKSRSATMVVAYLMWKGEKDGKTVTWEQGLAQLCEGRPVCDPNPGFKEQLEVYGRMLAAGSQDESHTIYEQWEKERFRGSPWEWEKRAMERQADKARL</sequence>
<evidence type="ECO:0000259" key="5">
    <source>
        <dbReference type="PROSITE" id="PS50054"/>
    </source>
</evidence>
<dbReference type="InterPro" id="IPR020422">
    <property type="entry name" value="TYR_PHOSPHATASE_DUAL_dom"/>
</dbReference>
<evidence type="ECO:0000313" key="8">
    <source>
        <dbReference type="Proteomes" id="UP000700596"/>
    </source>
</evidence>
<organism evidence="7 8">
    <name type="scientific">Dendryphion nanum</name>
    <dbReference type="NCBI Taxonomy" id="256645"/>
    <lineage>
        <taxon>Eukaryota</taxon>
        <taxon>Fungi</taxon>
        <taxon>Dikarya</taxon>
        <taxon>Ascomycota</taxon>
        <taxon>Pezizomycotina</taxon>
        <taxon>Dothideomycetes</taxon>
        <taxon>Pleosporomycetidae</taxon>
        <taxon>Pleosporales</taxon>
        <taxon>Torulaceae</taxon>
        <taxon>Dendryphion</taxon>
    </lineage>
</organism>
<dbReference type="GO" id="GO:0005634">
    <property type="term" value="C:nucleus"/>
    <property type="evidence" value="ECO:0007669"/>
    <property type="project" value="TreeGrafter"/>
</dbReference>
<dbReference type="Proteomes" id="UP000700596">
    <property type="component" value="Unassembled WGS sequence"/>
</dbReference>
<dbReference type="Pfam" id="PF00782">
    <property type="entry name" value="DSPc"/>
    <property type="match status" value="1"/>
</dbReference>
<comment type="similarity">
    <text evidence="1">Belongs to the protein-tyrosine phosphatase family. Non-receptor class dual specificity subfamily.</text>
</comment>
<feature type="domain" description="Tyrosine-protein phosphatase" evidence="5">
    <location>
        <begin position="17"/>
        <end position="166"/>
    </location>
</feature>
<reference evidence="7" key="1">
    <citation type="journal article" date="2021" name="Nat. Commun.">
        <title>Genetic determinants of endophytism in the Arabidopsis root mycobiome.</title>
        <authorList>
            <person name="Mesny F."/>
            <person name="Miyauchi S."/>
            <person name="Thiergart T."/>
            <person name="Pickel B."/>
            <person name="Atanasova L."/>
            <person name="Karlsson M."/>
            <person name="Huettel B."/>
            <person name="Barry K.W."/>
            <person name="Haridas S."/>
            <person name="Chen C."/>
            <person name="Bauer D."/>
            <person name="Andreopoulos W."/>
            <person name="Pangilinan J."/>
            <person name="LaButti K."/>
            <person name="Riley R."/>
            <person name="Lipzen A."/>
            <person name="Clum A."/>
            <person name="Drula E."/>
            <person name="Henrissat B."/>
            <person name="Kohler A."/>
            <person name="Grigoriev I.V."/>
            <person name="Martin F.M."/>
            <person name="Hacquard S."/>
        </authorList>
    </citation>
    <scope>NUCLEOTIDE SEQUENCE</scope>
    <source>
        <strain evidence="7">MPI-CAGE-CH-0243</strain>
    </source>
</reference>
<keyword evidence="4" id="KW-0904">Protein phosphatase</keyword>
<dbReference type="OrthoDB" id="10252009at2759"/>
<dbReference type="Gene3D" id="3.90.190.10">
    <property type="entry name" value="Protein tyrosine phosphatase superfamily"/>
    <property type="match status" value="1"/>
</dbReference>
<gene>
    <name evidence="7" type="ORF">B0J11DRAFT_58202</name>
</gene>
<dbReference type="EMBL" id="JAGMWT010000010">
    <property type="protein sequence ID" value="KAH7121146.1"/>
    <property type="molecule type" value="Genomic_DNA"/>
</dbReference>
<dbReference type="PROSITE" id="PS50054">
    <property type="entry name" value="TYR_PHOSPHATASE_DUAL"/>
    <property type="match status" value="1"/>
</dbReference>
<evidence type="ECO:0000256" key="4">
    <source>
        <dbReference type="ARBA" id="ARBA00022912"/>
    </source>
</evidence>
<dbReference type="InterPro" id="IPR000340">
    <property type="entry name" value="Dual-sp_phosphatase_cat-dom"/>
</dbReference>
<dbReference type="EC" id="3.1.3.48" evidence="2"/>
<evidence type="ECO:0000256" key="2">
    <source>
        <dbReference type="ARBA" id="ARBA00013064"/>
    </source>
</evidence>
<evidence type="ECO:0000313" key="7">
    <source>
        <dbReference type="EMBL" id="KAH7121146.1"/>
    </source>
</evidence>
<keyword evidence="3" id="KW-0378">Hydrolase</keyword>
<proteinExistence type="inferred from homology"/>
<protein>
    <recommendedName>
        <fullName evidence="2">protein-tyrosine-phosphatase</fullName>
        <ecNumber evidence="2">3.1.3.48</ecNumber>
    </recommendedName>
</protein>
<dbReference type="PANTHER" id="PTHR45848:SF4">
    <property type="entry name" value="DUAL SPECIFICITY PROTEIN PHOSPHATASE 12"/>
    <property type="match status" value="1"/>
</dbReference>
<dbReference type="SMART" id="SM00195">
    <property type="entry name" value="DSPc"/>
    <property type="match status" value="1"/>
</dbReference>
<dbReference type="InterPro" id="IPR029021">
    <property type="entry name" value="Prot-tyrosine_phosphatase-like"/>
</dbReference>
<dbReference type="PROSITE" id="PS50056">
    <property type="entry name" value="TYR_PHOSPHATASE_2"/>
    <property type="match status" value="1"/>
</dbReference>
<dbReference type="PROSITE" id="PS00383">
    <property type="entry name" value="TYR_PHOSPHATASE_1"/>
    <property type="match status" value="1"/>
</dbReference>
<evidence type="ECO:0000259" key="6">
    <source>
        <dbReference type="PROSITE" id="PS50056"/>
    </source>
</evidence>
<comment type="caution">
    <text evidence="7">The sequence shown here is derived from an EMBL/GenBank/DDBJ whole genome shotgun (WGS) entry which is preliminary data.</text>
</comment>
<dbReference type="AlphaFoldDB" id="A0A9P9DL11"/>
<evidence type="ECO:0000256" key="3">
    <source>
        <dbReference type="ARBA" id="ARBA00022801"/>
    </source>
</evidence>
<dbReference type="InterPro" id="IPR016130">
    <property type="entry name" value="Tyr_Pase_AS"/>
</dbReference>
<dbReference type="InterPro" id="IPR000387">
    <property type="entry name" value="Tyr_Pase_dom"/>
</dbReference>
<dbReference type="GO" id="GO:0008138">
    <property type="term" value="F:protein tyrosine/serine/threonine phosphatase activity"/>
    <property type="evidence" value="ECO:0007669"/>
    <property type="project" value="TreeGrafter"/>
</dbReference>
<feature type="domain" description="Tyrosine specific protein phosphatases" evidence="6">
    <location>
        <begin position="81"/>
        <end position="145"/>
    </location>
</feature>
<dbReference type="GO" id="GO:0004725">
    <property type="term" value="F:protein tyrosine phosphatase activity"/>
    <property type="evidence" value="ECO:0007669"/>
    <property type="project" value="UniProtKB-EC"/>
</dbReference>
<dbReference type="PANTHER" id="PTHR45848">
    <property type="entry name" value="DUAL SPECIFICITY PROTEIN PHOSPHATASE 12 FAMILY MEMBER"/>
    <property type="match status" value="1"/>
</dbReference>
<evidence type="ECO:0000256" key="1">
    <source>
        <dbReference type="ARBA" id="ARBA00008601"/>
    </source>
</evidence>
<name>A0A9P9DL11_9PLEO</name>